<dbReference type="OrthoDB" id="10261753at2759"/>
<gene>
    <name evidence="9" type="ORF">BOTBODRAFT_130479</name>
</gene>
<comment type="subcellular location">
    <subcellularLocation>
        <location evidence="1">Membrane</location>
        <topology evidence="1">Multi-pass membrane protein</topology>
    </subcellularLocation>
</comment>
<feature type="transmembrane region" description="Helical" evidence="8">
    <location>
        <begin position="280"/>
        <end position="300"/>
    </location>
</feature>
<feature type="region of interest" description="Disordered" evidence="7">
    <location>
        <begin position="1"/>
        <end position="20"/>
    </location>
</feature>
<reference evidence="10" key="1">
    <citation type="journal article" date="2014" name="Proc. Natl. Acad. Sci. U.S.A.">
        <title>Extensive sampling of basidiomycete genomes demonstrates inadequacy of the white-rot/brown-rot paradigm for wood decay fungi.</title>
        <authorList>
            <person name="Riley R."/>
            <person name="Salamov A.A."/>
            <person name="Brown D.W."/>
            <person name="Nagy L.G."/>
            <person name="Floudas D."/>
            <person name="Held B.W."/>
            <person name="Levasseur A."/>
            <person name="Lombard V."/>
            <person name="Morin E."/>
            <person name="Otillar R."/>
            <person name="Lindquist E.A."/>
            <person name="Sun H."/>
            <person name="LaButti K.M."/>
            <person name="Schmutz J."/>
            <person name="Jabbour D."/>
            <person name="Luo H."/>
            <person name="Baker S.E."/>
            <person name="Pisabarro A.G."/>
            <person name="Walton J.D."/>
            <person name="Blanchette R.A."/>
            <person name="Henrissat B."/>
            <person name="Martin F."/>
            <person name="Cullen D."/>
            <person name="Hibbett D.S."/>
            <person name="Grigoriev I.V."/>
        </authorList>
    </citation>
    <scope>NUCLEOTIDE SEQUENCE [LARGE SCALE GENOMIC DNA]</scope>
    <source>
        <strain evidence="10">FD-172 SS1</strain>
    </source>
</reference>
<accession>A0A067MW65</accession>
<feature type="transmembrane region" description="Helical" evidence="8">
    <location>
        <begin position="392"/>
        <end position="416"/>
    </location>
</feature>
<dbReference type="PANTHER" id="PTHR10332">
    <property type="entry name" value="EQUILIBRATIVE NUCLEOSIDE TRANSPORTER"/>
    <property type="match status" value="1"/>
</dbReference>
<feature type="transmembrane region" description="Helical" evidence="8">
    <location>
        <begin position="77"/>
        <end position="99"/>
    </location>
</feature>
<dbReference type="Pfam" id="PF01733">
    <property type="entry name" value="Nucleoside_tran"/>
    <property type="match status" value="1"/>
</dbReference>
<keyword evidence="4 8" id="KW-0812">Transmembrane</keyword>
<evidence type="ECO:0000256" key="1">
    <source>
        <dbReference type="ARBA" id="ARBA00004141"/>
    </source>
</evidence>
<sequence length="466" mass="49603">MPSNSPAKSGSCSEHDQPDSGDEVVDYNQIPIGTLDGRIYWLNYMLGTSILLPWTAMSTASPYFLERLEGSRLQAPFVSYLSLTYTVTAFIYLAHATITTREASPSQRLRYSLGVLAPINLLLTLSPGLGFGPTGLFAFVMLIAALQGAALSYLRAAIVAVASAFGPSAVQAVMSGESVIGVLVSAVQYFTAAAAELGGDTAVGSGTKLAAFLSFGLSTACLASALAAHAWMMGVPSYRSAIQALEGDKDIMGEDGMRADIPSVPKAASRRSEIMKLAQVNWGCNFAAAYSCVLISAVFPPITSAILSVNPISGGVFFSPTLFNYFHFLVFNTADYMGRLICSHPRLITWSHKKLLRLSLARTVFIPLLLLCNFQRPGNTSQHTPPFINSDFAYLLILAAFGVSHGYLMSLCMMAASSPKHNPRIRSDQASPAATVAQFFTMGGFTLGSFASFGVAGVVCGCNPFY</sequence>
<evidence type="ECO:0000256" key="3">
    <source>
        <dbReference type="ARBA" id="ARBA00022448"/>
    </source>
</evidence>
<dbReference type="PIRSF" id="PIRSF016379">
    <property type="entry name" value="ENT"/>
    <property type="match status" value="1"/>
</dbReference>
<proteinExistence type="inferred from homology"/>
<evidence type="ECO:0000313" key="10">
    <source>
        <dbReference type="Proteomes" id="UP000027195"/>
    </source>
</evidence>
<dbReference type="Proteomes" id="UP000027195">
    <property type="component" value="Unassembled WGS sequence"/>
</dbReference>
<name>A0A067MW65_BOTB1</name>
<feature type="transmembrane region" description="Helical" evidence="8">
    <location>
        <begin position="355"/>
        <end position="372"/>
    </location>
</feature>
<comment type="similarity">
    <text evidence="2">Belongs to the SLC29A/ENT transporter (TC 2.A.57) family.</text>
</comment>
<evidence type="ECO:0000256" key="5">
    <source>
        <dbReference type="ARBA" id="ARBA00022989"/>
    </source>
</evidence>
<protein>
    <recommendedName>
        <fullName evidence="11">Nucleoside transporter</fullName>
    </recommendedName>
</protein>
<dbReference type="GO" id="GO:0034257">
    <property type="term" value="F:nicotinamide riboside transmembrane transporter activity"/>
    <property type="evidence" value="ECO:0007669"/>
    <property type="project" value="TreeGrafter"/>
</dbReference>
<evidence type="ECO:0000313" key="9">
    <source>
        <dbReference type="EMBL" id="KDQ15791.1"/>
    </source>
</evidence>
<dbReference type="HOGENOM" id="CLU_021611_1_0_1"/>
<feature type="transmembrane region" description="Helical" evidence="8">
    <location>
        <begin position="136"/>
        <end position="166"/>
    </location>
</feature>
<organism evidence="9 10">
    <name type="scientific">Botryobasidium botryosum (strain FD-172 SS1)</name>
    <dbReference type="NCBI Taxonomy" id="930990"/>
    <lineage>
        <taxon>Eukaryota</taxon>
        <taxon>Fungi</taxon>
        <taxon>Dikarya</taxon>
        <taxon>Basidiomycota</taxon>
        <taxon>Agaricomycotina</taxon>
        <taxon>Agaricomycetes</taxon>
        <taxon>Cantharellales</taxon>
        <taxon>Botryobasidiaceae</taxon>
        <taxon>Botryobasidium</taxon>
    </lineage>
</organism>
<dbReference type="GO" id="GO:0005886">
    <property type="term" value="C:plasma membrane"/>
    <property type="evidence" value="ECO:0007669"/>
    <property type="project" value="TreeGrafter"/>
</dbReference>
<feature type="transmembrane region" description="Helical" evidence="8">
    <location>
        <begin position="312"/>
        <end position="334"/>
    </location>
</feature>
<dbReference type="GO" id="GO:0000329">
    <property type="term" value="C:fungal-type vacuole membrane"/>
    <property type="evidence" value="ECO:0007669"/>
    <property type="project" value="TreeGrafter"/>
</dbReference>
<keyword evidence="6 8" id="KW-0472">Membrane</keyword>
<feature type="transmembrane region" description="Helical" evidence="8">
    <location>
        <begin position="209"/>
        <end position="231"/>
    </location>
</feature>
<evidence type="ECO:0000256" key="8">
    <source>
        <dbReference type="SAM" id="Phobius"/>
    </source>
</evidence>
<dbReference type="PANTHER" id="PTHR10332:SF88">
    <property type="entry name" value="EQUILIBRATIVE NUCLEOSIDE TRANSPORTER 1, ISOFORM A"/>
    <property type="match status" value="1"/>
</dbReference>
<evidence type="ECO:0000256" key="6">
    <source>
        <dbReference type="ARBA" id="ARBA00023136"/>
    </source>
</evidence>
<evidence type="ECO:0000256" key="7">
    <source>
        <dbReference type="SAM" id="MobiDB-lite"/>
    </source>
</evidence>
<keyword evidence="5 8" id="KW-1133">Transmembrane helix</keyword>
<feature type="transmembrane region" description="Helical" evidence="8">
    <location>
        <begin position="178"/>
        <end position="197"/>
    </location>
</feature>
<dbReference type="InterPro" id="IPR002259">
    <property type="entry name" value="Eqnu_transpt"/>
</dbReference>
<feature type="transmembrane region" description="Helical" evidence="8">
    <location>
        <begin position="111"/>
        <end position="130"/>
    </location>
</feature>
<dbReference type="PRINTS" id="PR01130">
    <property type="entry name" value="DERENTRNSPRT"/>
</dbReference>
<evidence type="ECO:0008006" key="11">
    <source>
        <dbReference type="Google" id="ProtNLM"/>
    </source>
</evidence>
<evidence type="ECO:0000256" key="2">
    <source>
        <dbReference type="ARBA" id="ARBA00007965"/>
    </source>
</evidence>
<feature type="compositionally biased region" description="Polar residues" evidence="7">
    <location>
        <begin position="1"/>
        <end position="12"/>
    </location>
</feature>
<evidence type="ECO:0000256" key="4">
    <source>
        <dbReference type="ARBA" id="ARBA00022692"/>
    </source>
</evidence>
<dbReference type="EMBL" id="KL198030">
    <property type="protein sequence ID" value="KDQ15791.1"/>
    <property type="molecule type" value="Genomic_DNA"/>
</dbReference>
<dbReference type="InParanoid" id="A0A067MW65"/>
<keyword evidence="10" id="KW-1185">Reference proteome</keyword>
<feature type="transmembrane region" description="Helical" evidence="8">
    <location>
        <begin position="39"/>
        <end position="57"/>
    </location>
</feature>
<dbReference type="GO" id="GO:0015205">
    <property type="term" value="F:nucleobase transmembrane transporter activity"/>
    <property type="evidence" value="ECO:0007669"/>
    <property type="project" value="TreeGrafter"/>
</dbReference>
<dbReference type="AlphaFoldDB" id="A0A067MW65"/>
<keyword evidence="3" id="KW-0813">Transport</keyword>